<sequence length="405" mass="45838">MQGGSSRLSLPLRIGPHILLLAVGVLMKTLTGLAEAENGADEEPYSVKFITKNYIYGNTEHKVNVYVKVHRDSPFLVCMDLTLSQSEVLDPNHLWIGPQGQDLRGQKYVNITETGKLMLLNFNENLSGSYTCTLTYRVVQGDMQVEQEKVQAYKFMVYAYREPDYTYHVSVHYTTKDCSLKANEEFFKDLEKVLNHLISHLTCHVIDSSYKCHSVKRPKHVLMEELFVTFQVNPFAPGWEVACQKTTQDCEDVTNSRVQEARWLIEEFFRKQSYVLKHEFQNTPVIHYVDHSFQVTRLDSCHPGFGKNDVTHNDCTNCCGPAAGEIQEESPSPLPPKACRLLSPKGLGQDRRGESGAPRQRVEQVRLGRAGDLVACDPGTYSPNDEVVCLKCTNIRITFYGAKSC</sequence>
<organism evidence="1 2">
    <name type="scientific">Sphaerodactylus townsendi</name>
    <dbReference type="NCBI Taxonomy" id="933632"/>
    <lineage>
        <taxon>Eukaryota</taxon>
        <taxon>Metazoa</taxon>
        <taxon>Chordata</taxon>
        <taxon>Craniata</taxon>
        <taxon>Vertebrata</taxon>
        <taxon>Euteleostomi</taxon>
        <taxon>Lepidosauria</taxon>
        <taxon>Squamata</taxon>
        <taxon>Bifurcata</taxon>
        <taxon>Gekkota</taxon>
        <taxon>Sphaerodactylidae</taxon>
        <taxon>Sphaerodactylus</taxon>
    </lineage>
</organism>
<comment type="caution">
    <text evidence="1">The sequence shown here is derived from an EMBL/GenBank/DDBJ whole genome shotgun (WGS) entry which is preliminary data.</text>
</comment>
<accession>A0ACB8EUC4</accession>
<protein>
    <submittedName>
        <fullName evidence="1">Uncharacterized protein</fullName>
    </submittedName>
</protein>
<keyword evidence="2" id="KW-1185">Reference proteome</keyword>
<name>A0ACB8EUC4_9SAUR</name>
<reference evidence="1" key="1">
    <citation type="submission" date="2021-08" db="EMBL/GenBank/DDBJ databases">
        <title>The first chromosome-level gecko genome reveals the dynamic sex chromosomes of Neotropical dwarf geckos (Sphaerodactylidae: Sphaerodactylus).</title>
        <authorList>
            <person name="Pinto B.J."/>
            <person name="Keating S.E."/>
            <person name="Gamble T."/>
        </authorList>
    </citation>
    <scope>NUCLEOTIDE SEQUENCE</scope>
    <source>
        <strain evidence="1">TG3544</strain>
    </source>
</reference>
<proteinExistence type="predicted"/>
<evidence type="ECO:0000313" key="1">
    <source>
        <dbReference type="EMBL" id="KAH7996283.1"/>
    </source>
</evidence>
<dbReference type="EMBL" id="CM037628">
    <property type="protein sequence ID" value="KAH7996283.1"/>
    <property type="molecule type" value="Genomic_DNA"/>
</dbReference>
<gene>
    <name evidence="1" type="ORF">K3G42_003636</name>
</gene>
<evidence type="ECO:0000313" key="2">
    <source>
        <dbReference type="Proteomes" id="UP000827872"/>
    </source>
</evidence>
<dbReference type="Proteomes" id="UP000827872">
    <property type="component" value="Linkage Group LG15"/>
</dbReference>